<keyword evidence="4" id="KW-0227">DNA damage</keyword>
<evidence type="ECO:0000256" key="5">
    <source>
        <dbReference type="ARBA" id="ARBA00022801"/>
    </source>
</evidence>
<dbReference type="CDD" id="cd09123">
    <property type="entry name" value="PLDc_Tdp1_2"/>
    <property type="match status" value="1"/>
</dbReference>
<evidence type="ECO:0000256" key="9">
    <source>
        <dbReference type="PIRSR" id="PIRSR610347-1"/>
    </source>
</evidence>
<comment type="subcellular location">
    <subcellularLocation>
        <location evidence="1">Nucleus</location>
    </subcellularLocation>
</comment>
<comment type="similarity">
    <text evidence="2">Belongs to the tyrosyl-DNA phosphodiesterase family.</text>
</comment>
<evidence type="ECO:0000256" key="6">
    <source>
        <dbReference type="ARBA" id="ARBA00022839"/>
    </source>
</evidence>
<dbReference type="Gene3D" id="3.30.870.10">
    <property type="entry name" value="Endonuclease Chain A"/>
    <property type="match status" value="2"/>
</dbReference>
<reference evidence="12 13" key="1">
    <citation type="journal article" date="2018" name="Sci. Rep.">
        <title>Genome sequence of the cauliflower mushroom Sparassis crispa (Hanabiratake) and its association with beneficial usage.</title>
        <authorList>
            <person name="Kiyama R."/>
            <person name="Furutani Y."/>
            <person name="Kawaguchi K."/>
            <person name="Nakanishi T."/>
        </authorList>
    </citation>
    <scope>NUCLEOTIDE SEQUENCE [LARGE SCALE GENOMIC DNA]</scope>
</reference>
<comment type="caution">
    <text evidence="12">The sequence shown here is derived from an EMBL/GenBank/DDBJ whole genome shotgun (WGS) entry which is preliminary data.</text>
</comment>
<dbReference type="GO" id="GO:0004527">
    <property type="term" value="F:exonuclease activity"/>
    <property type="evidence" value="ECO:0007669"/>
    <property type="project" value="UniProtKB-KW"/>
</dbReference>
<dbReference type="Gene3D" id="6.10.140.100">
    <property type="match status" value="1"/>
</dbReference>
<dbReference type="PANTHER" id="PTHR12415">
    <property type="entry name" value="TYROSYL-DNA PHOSPHODIESTERASE 1"/>
    <property type="match status" value="1"/>
</dbReference>
<feature type="binding site" evidence="10">
    <location>
        <position position="283"/>
    </location>
    <ligand>
        <name>substrate</name>
    </ligand>
</feature>
<accession>A0A401GXD0</accession>
<dbReference type="InterPro" id="IPR010347">
    <property type="entry name" value="Tdp1"/>
</dbReference>
<keyword evidence="5" id="KW-0378">Hydrolase</keyword>
<dbReference type="STRING" id="139825.A0A401GXD0"/>
<feature type="region of interest" description="Disordered" evidence="11">
    <location>
        <begin position="23"/>
        <end position="164"/>
    </location>
</feature>
<dbReference type="GO" id="GO:0006281">
    <property type="term" value="P:DNA repair"/>
    <property type="evidence" value="ECO:0007669"/>
    <property type="project" value="UniProtKB-KW"/>
</dbReference>
<feature type="compositionally biased region" description="Polar residues" evidence="11">
    <location>
        <begin position="66"/>
        <end position="89"/>
    </location>
</feature>
<dbReference type="GO" id="GO:0017005">
    <property type="term" value="F:3'-tyrosyl-DNA phosphodiesterase activity"/>
    <property type="evidence" value="ECO:0007669"/>
    <property type="project" value="TreeGrafter"/>
</dbReference>
<evidence type="ECO:0000256" key="1">
    <source>
        <dbReference type="ARBA" id="ARBA00004123"/>
    </source>
</evidence>
<dbReference type="GO" id="GO:0005634">
    <property type="term" value="C:nucleus"/>
    <property type="evidence" value="ECO:0007669"/>
    <property type="project" value="UniProtKB-SubCell"/>
</dbReference>
<evidence type="ECO:0000256" key="7">
    <source>
        <dbReference type="ARBA" id="ARBA00023204"/>
    </source>
</evidence>
<dbReference type="SUPFAM" id="SSF56024">
    <property type="entry name" value="Phospholipase D/nuclease"/>
    <property type="match status" value="2"/>
</dbReference>
<dbReference type="CDD" id="cd09122">
    <property type="entry name" value="PLDc_Tdp1_1"/>
    <property type="match status" value="1"/>
</dbReference>
<evidence type="ECO:0000313" key="13">
    <source>
        <dbReference type="Proteomes" id="UP000287166"/>
    </source>
</evidence>
<evidence type="ECO:0000256" key="8">
    <source>
        <dbReference type="ARBA" id="ARBA00023242"/>
    </source>
</evidence>
<proteinExistence type="inferred from homology"/>
<evidence type="ECO:0000256" key="10">
    <source>
        <dbReference type="PIRSR" id="PIRSR610347-2"/>
    </source>
</evidence>
<dbReference type="AlphaFoldDB" id="A0A401GXD0"/>
<dbReference type="PROSITE" id="PS50330">
    <property type="entry name" value="UIM"/>
    <property type="match status" value="1"/>
</dbReference>
<dbReference type="FunCoup" id="A0A401GXD0">
    <property type="interactions" value="520"/>
</dbReference>
<dbReference type="RefSeq" id="XP_027617732.1">
    <property type="nucleotide sequence ID" value="XM_027761931.1"/>
</dbReference>
<keyword evidence="6" id="KW-0269">Exonuclease</keyword>
<evidence type="ECO:0000313" key="12">
    <source>
        <dbReference type="EMBL" id="GBE86819.1"/>
    </source>
</evidence>
<evidence type="ECO:0000256" key="4">
    <source>
        <dbReference type="ARBA" id="ARBA00022763"/>
    </source>
</evidence>
<feature type="binding site" evidence="10">
    <location>
        <position position="527"/>
    </location>
    <ligand>
        <name>substrate</name>
    </ligand>
</feature>
<feature type="active site" description="Nucleophile" evidence="9">
    <location>
        <position position="281"/>
    </location>
</feature>
<feature type="compositionally biased region" description="Acidic residues" evidence="11">
    <location>
        <begin position="119"/>
        <end position="131"/>
    </location>
</feature>
<organism evidence="12 13">
    <name type="scientific">Sparassis crispa</name>
    <dbReference type="NCBI Taxonomy" id="139825"/>
    <lineage>
        <taxon>Eukaryota</taxon>
        <taxon>Fungi</taxon>
        <taxon>Dikarya</taxon>
        <taxon>Basidiomycota</taxon>
        <taxon>Agaricomycotina</taxon>
        <taxon>Agaricomycetes</taxon>
        <taxon>Polyporales</taxon>
        <taxon>Sparassidaceae</taxon>
        <taxon>Sparassis</taxon>
    </lineage>
</organism>
<feature type="compositionally biased region" description="Low complexity" evidence="11">
    <location>
        <begin position="155"/>
        <end position="164"/>
    </location>
</feature>
<dbReference type="SMART" id="SM00726">
    <property type="entry name" value="UIM"/>
    <property type="match status" value="2"/>
</dbReference>
<feature type="active site" description="Proton donor/acceptor" evidence="9">
    <location>
        <position position="525"/>
    </location>
</feature>
<dbReference type="PANTHER" id="PTHR12415:SF0">
    <property type="entry name" value="TYROSYL-DNA PHOSPHODIESTERASE 1"/>
    <property type="match status" value="1"/>
</dbReference>
<dbReference type="GO" id="GO:0003690">
    <property type="term" value="F:double-stranded DNA binding"/>
    <property type="evidence" value="ECO:0007669"/>
    <property type="project" value="TreeGrafter"/>
</dbReference>
<dbReference type="OrthoDB" id="47785at2759"/>
<dbReference type="GO" id="GO:0003697">
    <property type="term" value="F:single-stranded DNA binding"/>
    <property type="evidence" value="ECO:0007669"/>
    <property type="project" value="TreeGrafter"/>
</dbReference>
<evidence type="ECO:0000256" key="2">
    <source>
        <dbReference type="ARBA" id="ARBA00010205"/>
    </source>
</evidence>
<dbReference type="Pfam" id="PF06087">
    <property type="entry name" value="Tyr-DNA_phospho"/>
    <property type="match status" value="1"/>
</dbReference>
<gene>
    <name evidence="12" type="ORF">SCP_1000610</name>
</gene>
<feature type="compositionally biased region" description="Acidic residues" evidence="11">
    <location>
        <begin position="548"/>
        <end position="557"/>
    </location>
</feature>
<dbReference type="GeneID" id="38783736"/>
<dbReference type="InterPro" id="IPR003903">
    <property type="entry name" value="UIM_dom"/>
</dbReference>
<evidence type="ECO:0000256" key="3">
    <source>
        <dbReference type="ARBA" id="ARBA00022722"/>
    </source>
</evidence>
<feature type="compositionally biased region" description="Basic and acidic residues" evidence="11">
    <location>
        <begin position="93"/>
        <end position="118"/>
    </location>
</feature>
<feature type="region of interest" description="Disordered" evidence="11">
    <location>
        <begin position="539"/>
        <end position="559"/>
    </location>
</feature>
<evidence type="ECO:0000256" key="11">
    <source>
        <dbReference type="SAM" id="MobiDB-lite"/>
    </source>
</evidence>
<dbReference type="EMBL" id="BFAD01000010">
    <property type="protein sequence ID" value="GBE86819.1"/>
    <property type="molecule type" value="Genomic_DNA"/>
</dbReference>
<dbReference type="Proteomes" id="UP000287166">
    <property type="component" value="Unassembled WGS sequence"/>
</dbReference>
<name>A0A401GXD0_9APHY</name>
<dbReference type="InParanoid" id="A0A401GXD0"/>
<protein>
    <recommendedName>
        <fullName evidence="14">Phospholipase D/nuclease</fullName>
    </recommendedName>
</protein>
<keyword evidence="7" id="KW-0234">DNA repair</keyword>
<evidence type="ECO:0008006" key="14">
    <source>
        <dbReference type="Google" id="ProtNLM"/>
    </source>
</evidence>
<sequence>MEDSVDEDIARAIALSLQELRAAAASRMPSSKQVEVITVSDDEDEPDNEEARFQAELQRAIEASKQDTPQSSTAASDAPTRNGSSTSFLSDRAQMERERLARQKRLRPELYVRGRNGDADNDEDDDDDDEEERARSKKRQHISSSSSGMRRANPAASSSAASSSATTSGAQAKALAAADAAETPLFYDGEIRQTANMHVDPLKDKLPTFRLTDILGPRDDIEFAILSAYCVNWPWLYSFFNPKTPVIVVAHDPQGNESLKAVLPNWVKTTPFLRNGMGCMHMKFMLLFYKCHRLRVVVSTANLIEIDWRDIENTIWLQDIPPRPAPVAHDSKAEDFPTAMTRVLRAVNVAPALISQLRNGHPNLPLQRLEDLRAKWDFSKVKVKLIPSMAGRHQEWPKVILTGHPALMKAVGDIGATTDKGKDVTLECQGSSIGTYSTQWMNEFYHSARGQSAQGWLDTPRSRRTKLPYPPVKILFPTALTVRESALGEPGGGTMFCRRHQWEAAKFPRQLFHQSKSKRGKVLMHSKMILATIGTSSKSFDDRSLTESDTEGDDDADTGSTQRELFGWLYVGSHNFTPSAWGTLSGSAFSPTLNITNYELGIVLPLRSEKDANKLACWERPPKKYVLGKDEPWIQAESTAFAETE</sequence>
<keyword evidence="13" id="KW-1185">Reference proteome</keyword>
<keyword evidence="8" id="KW-0539">Nucleus</keyword>
<keyword evidence="3" id="KW-0540">Nuclease</keyword>